<evidence type="ECO:0000313" key="7">
    <source>
        <dbReference type="Proteomes" id="UP000248961"/>
    </source>
</evidence>
<dbReference type="Gene3D" id="3.90.226.10">
    <property type="entry name" value="2-enoyl-CoA Hydratase, Chain A, domain 1"/>
    <property type="match status" value="1"/>
</dbReference>
<dbReference type="FunFam" id="3.30.360.10:FF:000008">
    <property type="entry name" value="Alpha-aminoadipic semialdehyde synthase, mitochondrial"/>
    <property type="match status" value="1"/>
</dbReference>
<dbReference type="FunFam" id="3.40.50.720:FF:000072">
    <property type="entry name" value="Saccharopine dehydrogenase [NADP(+), L-glutamate-forming]"/>
    <property type="match status" value="1"/>
</dbReference>
<dbReference type="Pfam" id="PF16653">
    <property type="entry name" value="Sacchrp_dh_C"/>
    <property type="match status" value="1"/>
</dbReference>
<proteinExistence type="predicted"/>
<dbReference type="SUPFAM" id="SSF51735">
    <property type="entry name" value="NAD(P)-binding Rossmann-fold domains"/>
    <property type="match status" value="1"/>
</dbReference>
<keyword evidence="3" id="KW-0457">Lysine biosynthesis</keyword>
<dbReference type="AlphaFoldDB" id="A0A395I2S4"/>
<dbReference type="InterPro" id="IPR036291">
    <property type="entry name" value="NAD(P)-bd_dom_sf"/>
</dbReference>
<dbReference type="RefSeq" id="XP_025552642.1">
    <property type="nucleotide sequence ID" value="XM_025700537.1"/>
</dbReference>
<evidence type="ECO:0008006" key="8">
    <source>
        <dbReference type="Google" id="ProtNLM"/>
    </source>
</evidence>
<dbReference type="Gene3D" id="3.30.360.10">
    <property type="entry name" value="Dihydrodipicolinate Reductase, domain 2"/>
    <property type="match status" value="1"/>
</dbReference>
<dbReference type="InterPro" id="IPR029045">
    <property type="entry name" value="ClpP/crotonase-like_dom_sf"/>
</dbReference>
<gene>
    <name evidence="6" type="ORF">BO97DRAFT_477301</name>
</gene>
<organism evidence="6 7">
    <name type="scientific">Aspergillus homomorphus (strain CBS 101889)</name>
    <dbReference type="NCBI Taxonomy" id="1450537"/>
    <lineage>
        <taxon>Eukaryota</taxon>
        <taxon>Fungi</taxon>
        <taxon>Dikarya</taxon>
        <taxon>Ascomycota</taxon>
        <taxon>Pezizomycotina</taxon>
        <taxon>Eurotiomycetes</taxon>
        <taxon>Eurotiomycetidae</taxon>
        <taxon>Eurotiales</taxon>
        <taxon>Aspergillaceae</taxon>
        <taxon>Aspergillus</taxon>
        <taxon>Aspergillus subgen. Circumdati</taxon>
    </lineage>
</organism>
<evidence type="ECO:0000256" key="3">
    <source>
        <dbReference type="ARBA" id="ARBA00023154"/>
    </source>
</evidence>
<dbReference type="Proteomes" id="UP000248961">
    <property type="component" value="Unassembled WGS sequence"/>
</dbReference>
<dbReference type="Pfam" id="PF00378">
    <property type="entry name" value="ECH_1"/>
    <property type="match status" value="1"/>
</dbReference>
<sequence length="756" mass="82347">MPSATGKKALLLGAGFVCEPTIQALSEAGVQVTVGCRTLNAAQSLAGKYSNTTAISLDVANEANKLDAAVGQADIIVSLIPYIHHATVVKAAIAHSKPVVTTSFISPALWELDAPAKSAGVTVLNEIGLNPGIDHLYAVKTIDEVHRAGGKINAFTSYCGALPAPENSDNPLRHKFSWSPRGGLLALLNSAQWYRDGKVTSVDGRDLMASATPQRIFPGFNLVGYPNRDSVGLRKSYAIPEAQTVFRGTLRYAGFPEVIQALVGIGYFSQDRIAALAADAGRELTWAQLTAQLLGLPASASAEEVQGAVARKCLGFIAGKEEELDRVLSGLRWIGLFDEDRLVDERDTPLDTLCAVLERRMAYQPGERDMIILQHVFDIENADRSTERRTSTLVEYGDPVGPGSRSAMAKLVGLPCAVGVLAVLEGRIQGTGMLAPWTNAEIAGLLREELKARFQIELKESITNPSKSTLSSPTTTMNTSKPNPLFTIPIASTGGTFTCTNPTSAEQDQTIYILTFTSPKDNRLTPTFIDAFLLALDIIEHRYPKGVVITTSGIPKFYSNGLDLDLALSTEGFTEKWLWKLFRRLLTYPMPTIALLNGHAFAGGLMLTMYHDYRIQNPSRGYLCINELEFGVPLESPMMSVFREKLAPTAFRDLVLEAKRFGGPTASLEAGLVDGFGGLEEAVRFVKDRGLQTKAATGIYGMMKEEMWRHSLGILDGHAENVAWRERVEEKKEGEGEMARRRIEAWEKERKVGAKL</sequence>
<dbReference type="OrthoDB" id="10059875at2759"/>
<dbReference type="GO" id="GO:0005737">
    <property type="term" value="C:cytoplasm"/>
    <property type="evidence" value="ECO:0007669"/>
    <property type="project" value="TreeGrafter"/>
</dbReference>
<protein>
    <recommendedName>
        <fullName evidence="8">Saccharopine dehydrogenase</fullName>
    </recommendedName>
</protein>
<dbReference type="GO" id="GO:0004753">
    <property type="term" value="F:saccharopine dehydrogenase activity"/>
    <property type="evidence" value="ECO:0007669"/>
    <property type="project" value="TreeGrafter"/>
</dbReference>
<dbReference type="PANTHER" id="PTHR11133:SF22">
    <property type="entry name" value="ALPHA-AMINOADIPIC SEMIALDEHYDE SYNTHASE, MITOCHONDRIAL"/>
    <property type="match status" value="1"/>
</dbReference>
<dbReference type="CDD" id="cd06558">
    <property type="entry name" value="crotonase-like"/>
    <property type="match status" value="1"/>
</dbReference>
<dbReference type="GO" id="GO:0019878">
    <property type="term" value="P:lysine biosynthetic process via aminoadipic acid"/>
    <property type="evidence" value="ECO:0007669"/>
    <property type="project" value="TreeGrafter"/>
</dbReference>
<dbReference type="FunFam" id="3.90.226.10:FF:000081">
    <property type="entry name" value="Enoyl-CoA hydratase/isomerase"/>
    <property type="match status" value="1"/>
</dbReference>
<keyword evidence="2" id="KW-0560">Oxidoreductase</keyword>
<dbReference type="STRING" id="1450537.A0A395I2S4"/>
<dbReference type="EMBL" id="KZ824279">
    <property type="protein sequence ID" value="RAL13488.1"/>
    <property type="molecule type" value="Genomic_DNA"/>
</dbReference>
<evidence type="ECO:0000313" key="6">
    <source>
        <dbReference type="EMBL" id="RAL13488.1"/>
    </source>
</evidence>
<dbReference type="GeneID" id="37204826"/>
<evidence type="ECO:0000256" key="2">
    <source>
        <dbReference type="ARBA" id="ARBA00023002"/>
    </source>
</evidence>
<dbReference type="Gene3D" id="1.10.1870.10">
    <property type="entry name" value="Domain 3, Saccharopine reductase"/>
    <property type="match status" value="1"/>
</dbReference>
<accession>A0A395I2S4</accession>
<dbReference type="Pfam" id="PF03435">
    <property type="entry name" value="Sacchrp_dh_NADP"/>
    <property type="match status" value="1"/>
</dbReference>
<feature type="domain" description="Saccharopine dehydrogenase-like C-terminal" evidence="5">
    <location>
        <begin position="128"/>
        <end position="453"/>
    </location>
</feature>
<dbReference type="PANTHER" id="PTHR11133">
    <property type="entry name" value="SACCHAROPINE DEHYDROGENASE"/>
    <property type="match status" value="1"/>
</dbReference>
<reference evidence="6 7" key="1">
    <citation type="submission" date="2018-02" db="EMBL/GenBank/DDBJ databases">
        <title>The genomes of Aspergillus section Nigri reveals drivers in fungal speciation.</title>
        <authorList>
            <consortium name="DOE Joint Genome Institute"/>
            <person name="Vesth T.C."/>
            <person name="Nybo J."/>
            <person name="Theobald S."/>
            <person name="Brandl J."/>
            <person name="Frisvad J.C."/>
            <person name="Nielsen K.F."/>
            <person name="Lyhne E.K."/>
            <person name="Kogle M.E."/>
            <person name="Kuo A."/>
            <person name="Riley R."/>
            <person name="Clum A."/>
            <person name="Nolan M."/>
            <person name="Lipzen A."/>
            <person name="Salamov A."/>
            <person name="Henrissat B."/>
            <person name="Wiebenga A."/>
            <person name="De vries R.P."/>
            <person name="Grigoriev I.V."/>
            <person name="Mortensen U.H."/>
            <person name="Andersen M.R."/>
            <person name="Baker S.E."/>
        </authorList>
    </citation>
    <scope>NUCLEOTIDE SEQUENCE [LARGE SCALE GENOMIC DNA]</scope>
    <source>
        <strain evidence="6 7">CBS 101889</strain>
    </source>
</reference>
<keyword evidence="1" id="KW-0521">NADP</keyword>
<feature type="domain" description="Saccharopine dehydrogenase NADP binding" evidence="4">
    <location>
        <begin position="10"/>
        <end position="124"/>
    </location>
</feature>
<keyword evidence="3" id="KW-0028">Amino-acid biosynthesis</keyword>
<evidence type="ECO:0000259" key="5">
    <source>
        <dbReference type="Pfam" id="PF16653"/>
    </source>
</evidence>
<name>A0A395I2S4_ASPHC</name>
<dbReference type="InterPro" id="IPR001753">
    <property type="entry name" value="Enoyl-CoA_hydra/iso"/>
</dbReference>
<evidence type="ECO:0000256" key="1">
    <source>
        <dbReference type="ARBA" id="ARBA00022857"/>
    </source>
</evidence>
<dbReference type="InterPro" id="IPR051168">
    <property type="entry name" value="AASS"/>
</dbReference>
<keyword evidence="7" id="KW-1185">Reference proteome</keyword>
<dbReference type="InterPro" id="IPR005097">
    <property type="entry name" value="Sacchrp_dh_NADP-bd"/>
</dbReference>
<dbReference type="Gene3D" id="3.40.50.720">
    <property type="entry name" value="NAD(P)-binding Rossmann-like Domain"/>
    <property type="match status" value="1"/>
</dbReference>
<dbReference type="SUPFAM" id="SSF55347">
    <property type="entry name" value="Glyceraldehyde-3-phosphate dehydrogenase-like, C-terminal domain"/>
    <property type="match status" value="1"/>
</dbReference>
<dbReference type="VEuPathDB" id="FungiDB:BO97DRAFT_477301"/>
<dbReference type="InterPro" id="IPR032095">
    <property type="entry name" value="Sacchrp_dh-like_C"/>
</dbReference>
<dbReference type="SUPFAM" id="SSF52096">
    <property type="entry name" value="ClpP/crotonase"/>
    <property type="match status" value="1"/>
</dbReference>
<evidence type="ECO:0000259" key="4">
    <source>
        <dbReference type="Pfam" id="PF03435"/>
    </source>
</evidence>